<protein>
    <submittedName>
        <fullName evidence="1">Uncharacterized protein</fullName>
    </submittedName>
</protein>
<keyword evidence="2" id="KW-1185">Reference proteome</keyword>
<comment type="caution">
    <text evidence="1">The sequence shown here is derived from an EMBL/GenBank/DDBJ whole genome shotgun (WGS) entry which is preliminary data.</text>
</comment>
<dbReference type="Gene3D" id="3.20.20.220">
    <property type="match status" value="1"/>
</dbReference>
<dbReference type="EMBL" id="JABFTP020000165">
    <property type="protein sequence ID" value="KAL3284157.1"/>
    <property type="molecule type" value="Genomic_DNA"/>
</dbReference>
<dbReference type="AlphaFoldDB" id="A0ABD2P0I6"/>
<proteinExistence type="predicted"/>
<sequence>MADILGKMQKRNESFNEFLNEIQTMIRRQGSFTTSQELEQIYTNIHPGYRNYIKRRDFSSLQELTELAEEYNITITIDEQERKTRFQYFISDILIRLNSEQWKAKIDFDKLKVSFDQ</sequence>
<accession>A0ABD2P0I6</accession>
<gene>
    <name evidence="1" type="ORF">HHI36_018325</name>
</gene>
<dbReference type="Proteomes" id="UP001516400">
    <property type="component" value="Unassembled WGS sequence"/>
</dbReference>
<evidence type="ECO:0000313" key="1">
    <source>
        <dbReference type="EMBL" id="KAL3284157.1"/>
    </source>
</evidence>
<reference evidence="1 2" key="1">
    <citation type="journal article" date="2021" name="BMC Biol.">
        <title>Horizontally acquired antibacterial genes associated with adaptive radiation of ladybird beetles.</title>
        <authorList>
            <person name="Li H.S."/>
            <person name="Tang X.F."/>
            <person name="Huang Y.H."/>
            <person name="Xu Z.Y."/>
            <person name="Chen M.L."/>
            <person name="Du X.Y."/>
            <person name="Qiu B.Y."/>
            <person name="Chen P.T."/>
            <person name="Zhang W."/>
            <person name="Slipinski A."/>
            <person name="Escalona H.E."/>
            <person name="Waterhouse R.M."/>
            <person name="Zwick A."/>
            <person name="Pang H."/>
        </authorList>
    </citation>
    <scope>NUCLEOTIDE SEQUENCE [LARGE SCALE GENOMIC DNA]</scope>
    <source>
        <strain evidence="1">SYSU2018</strain>
    </source>
</reference>
<name>A0ABD2P0I6_9CUCU</name>
<evidence type="ECO:0000313" key="2">
    <source>
        <dbReference type="Proteomes" id="UP001516400"/>
    </source>
</evidence>
<organism evidence="1 2">
    <name type="scientific">Cryptolaemus montrouzieri</name>
    <dbReference type="NCBI Taxonomy" id="559131"/>
    <lineage>
        <taxon>Eukaryota</taxon>
        <taxon>Metazoa</taxon>
        <taxon>Ecdysozoa</taxon>
        <taxon>Arthropoda</taxon>
        <taxon>Hexapoda</taxon>
        <taxon>Insecta</taxon>
        <taxon>Pterygota</taxon>
        <taxon>Neoptera</taxon>
        <taxon>Endopterygota</taxon>
        <taxon>Coleoptera</taxon>
        <taxon>Polyphaga</taxon>
        <taxon>Cucujiformia</taxon>
        <taxon>Coccinelloidea</taxon>
        <taxon>Coccinellidae</taxon>
        <taxon>Scymninae</taxon>
        <taxon>Scymnini</taxon>
        <taxon>Cryptolaemus</taxon>
    </lineage>
</organism>